<reference evidence="2 3" key="2">
    <citation type="submission" date="2020-03" db="EMBL/GenBank/DDBJ databases">
        <title>Campylobacter portucalensis sp. nov., a new species of Campylobacter isolated from the reproductive tract of bulls.</title>
        <authorList>
            <person name="Silva M.F."/>
            <person name="Pereira G."/>
            <person name="Carneiro C."/>
            <person name="Hemphill A."/>
            <person name="Mateus L."/>
            <person name="Lopes-Da-Costa L."/>
            <person name="Silva E."/>
        </authorList>
    </citation>
    <scope>NUCLEOTIDE SEQUENCE [LARGE SCALE GENOMIC DNA]</scope>
    <source>
        <strain evidence="2 3">FMV-PI01</strain>
    </source>
</reference>
<dbReference type="SUPFAM" id="SSF51735">
    <property type="entry name" value="NAD(P)-binding Rossmann-fold domains"/>
    <property type="match status" value="1"/>
</dbReference>
<dbReference type="GO" id="GO:0000166">
    <property type="term" value="F:nucleotide binding"/>
    <property type="evidence" value="ECO:0007669"/>
    <property type="project" value="InterPro"/>
</dbReference>
<accession>A0A6L5WN26</accession>
<dbReference type="EMBL" id="VWSJ01000038">
    <property type="protein sequence ID" value="MSN97071.1"/>
    <property type="molecule type" value="Genomic_DNA"/>
</dbReference>
<comment type="caution">
    <text evidence="2">The sequence shown here is derived from an EMBL/GenBank/DDBJ whole genome shotgun (WGS) entry which is preliminary data.</text>
</comment>
<dbReference type="InterPro" id="IPR036291">
    <property type="entry name" value="NAD(P)-bd_dom_sf"/>
</dbReference>
<feature type="domain" description="Gfo/Idh/MocA-like oxidoreductase N-terminal" evidence="1">
    <location>
        <begin position="4"/>
        <end position="115"/>
    </location>
</feature>
<evidence type="ECO:0000313" key="2">
    <source>
        <dbReference type="EMBL" id="MSN97071.1"/>
    </source>
</evidence>
<name>A0A6L5WN26_9BACT</name>
<evidence type="ECO:0000313" key="3">
    <source>
        <dbReference type="Proteomes" id="UP000476338"/>
    </source>
</evidence>
<dbReference type="Gene3D" id="3.30.360.10">
    <property type="entry name" value="Dihydrodipicolinate Reductase, domain 2"/>
    <property type="match status" value="1"/>
</dbReference>
<gene>
    <name evidence="2" type="ORF">F1B92_07845</name>
</gene>
<dbReference type="InterPro" id="IPR000683">
    <property type="entry name" value="Gfo/Idh/MocA-like_OxRdtase_N"/>
</dbReference>
<dbReference type="Proteomes" id="UP000476338">
    <property type="component" value="Unassembled WGS sequence"/>
</dbReference>
<dbReference type="RefSeq" id="WP_154571320.1">
    <property type="nucleotide sequence ID" value="NZ_VWSJ01000038.1"/>
</dbReference>
<dbReference type="PANTHER" id="PTHR43377">
    <property type="entry name" value="BILIVERDIN REDUCTASE A"/>
    <property type="match status" value="1"/>
</dbReference>
<organism evidence="2 3">
    <name type="scientific">Campylobacter portucalensis</name>
    <dbReference type="NCBI Taxonomy" id="2608384"/>
    <lineage>
        <taxon>Bacteria</taxon>
        <taxon>Pseudomonadati</taxon>
        <taxon>Campylobacterota</taxon>
        <taxon>Epsilonproteobacteria</taxon>
        <taxon>Campylobacterales</taxon>
        <taxon>Campylobacteraceae</taxon>
        <taxon>Campylobacter</taxon>
    </lineage>
</organism>
<proteinExistence type="predicted"/>
<dbReference type="Pfam" id="PF01408">
    <property type="entry name" value="GFO_IDH_MocA"/>
    <property type="match status" value="1"/>
</dbReference>
<protein>
    <submittedName>
        <fullName evidence="2">Gfo/Idh/MocA family oxidoreductase</fullName>
    </submittedName>
</protein>
<dbReference type="AlphaFoldDB" id="A0A6L5WN26"/>
<reference evidence="2 3" key="1">
    <citation type="submission" date="2019-09" db="EMBL/GenBank/DDBJ databases">
        <authorList>
            <person name="Silva M."/>
            <person name="Pereira G."/>
            <person name="Lopes-Da-Costa L."/>
            <person name="Silva E."/>
        </authorList>
    </citation>
    <scope>NUCLEOTIDE SEQUENCE [LARGE SCALE GENOMIC DNA]</scope>
    <source>
        <strain evidence="2 3">FMV-PI01</strain>
    </source>
</reference>
<dbReference type="Gene3D" id="3.40.50.720">
    <property type="entry name" value="NAD(P)-binding Rossmann-like Domain"/>
    <property type="match status" value="1"/>
</dbReference>
<sequence length="285" mass="33047">MKKKIVLIGLDTFGKKHLSELRRSDYFELVGVCDLKKCDDFGRFSFFYDIEYMFASTKPQAVIIATPPKTHKEIILKCMKYVKFIFVKTPFAQSVEHARQMRYLSNSNNAKIAVSFNDRFNPVAISLLKELQKEDRIYSINIIRSKKCDDISDLILNDLDLVRVLSKSEINSFDMKKVTYSKNLSVAHCVLKTKNEILVNICSNLFYPDDKAYIEICATNGVYLADLVELSLYKIAKNSRINLRVDRDDFSIRFEHKEFFNICNGLESKSLADIEDVVRIREILK</sequence>
<dbReference type="PANTHER" id="PTHR43377:SF1">
    <property type="entry name" value="BILIVERDIN REDUCTASE A"/>
    <property type="match status" value="1"/>
</dbReference>
<keyword evidence="3" id="KW-1185">Reference proteome</keyword>
<dbReference type="InterPro" id="IPR051450">
    <property type="entry name" value="Gfo/Idh/MocA_Oxidoreductases"/>
</dbReference>
<evidence type="ECO:0000259" key="1">
    <source>
        <dbReference type="Pfam" id="PF01408"/>
    </source>
</evidence>